<dbReference type="InterPro" id="IPR014776">
    <property type="entry name" value="4pyrrole_Mease_sub2"/>
</dbReference>
<dbReference type="CDD" id="cd11645">
    <property type="entry name" value="Precorrin_2_C20_MT"/>
    <property type="match status" value="1"/>
</dbReference>
<evidence type="ECO:0000256" key="3">
    <source>
        <dbReference type="ARBA" id="ARBA00022573"/>
    </source>
</evidence>
<dbReference type="InterPro" id="IPR014777">
    <property type="entry name" value="4pyrrole_Mease_sub1"/>
</dbReference>
<dbReference type="EMBL" id="DXFT01000096">
    <property type="protein sequence ID" value="HIX03449.1"/>
    <property type="molecule type" value="Genomic_DNA"/>
</dbReference>
<dbReference type="Pfam" id="PF00590">
    <property type="entry name" value="TP_methylase"/>
    <property type="match status" value="1"/>
</dbReference>
<evidence type="ECO:0000259" key="8">
    <source>
        <dbReference type="Pfam" id="PF00590"/>
    </source>
</evidence>
<sequence length="234" mass="25365">MKGTVYGVSLGPGDPELVTLKALHVLQQVDVVFCPGTKLRSGEVKSRSGDILRALPVDGGKVRVFAVPMSKDRTSALGAYEALCREVEALVAGGKSVAITAEGDACFYSSANYLYGLLREAGCRVEMVAGVPAFIAAASSVGLHLVKQRERLLVIPGDVVVEELLESVVSKRVLVIMKVPLGEGILRPFLARHTELHYHYFEQVGTPDEFYTSDLQEILARDFTYFSILVISAH</sequence>
<dbReference type="InterPro" id="IPR012382">
    <property type="entry name" value="CobI/CbiL"/>
</dbReference>
<reference evidence="9" key="2">
    <citation type="submission" date="2021-04" db="EMBL/GenBank/DDBJ databases">
        <authorList>
            <person name="Gilroy R."/>
        </authorList>
    </citation>
    <scope>NUCLEOTIDE SEQUENCE</scope>
    <source>
        <strain evidence="9">23274</strain>
    </source>
</reference>
<dbReference type="GO" id="GO:0009236">
    <property type="term" value="P:cobalamin biosynthetic process"/>
    <property type="evidence" value="ECO:0007669"/>
    <property type="project" value="UniProtKB-UniRule"/>
</dbReference>
<dbReference type="PIRSF" id="PIRSF036427">
    <property type="entry name" value="Precrrn-2_mtase"/>
    <property type="match status" value="1"/>
</dbReference>
<dbReference type="PANTHER" id="PTHR43467:SF2">
    <property type="entry name" value="COBALT-PRECORRIN-2 C(20)-METHYLTRANSFERASE"/>
    <property type="match status" value="1"/>
</dbReference>
<proteinExistence type="inferred from homology"/>
<dbReference type="Gene3D" id="3.30.950.10">
    <property type="entry name" value="Methyltransferase, Cobalt-precorrin-4 Transmethylase, Domain 2"/>
    <property type="match status" value="1"/>
</dbReference>
<reference evidence="9" key="1">
    <citation type="journal article" date="2021" name="PeerJ">
        <title>Extensive microbial diversity within the chicken gut microbiome revealed by metagenomics and culture.</title>
        <authorList>
            <person name="Gilroy R."/>
            <person name="Ravi A."/>
            <person name="Getino M."/>
            <person name="Pursley I."/>
            <person name="Horton D.L."/>
            <person name="Alikhan N.F."/>
            <person name="Baker D."/>
            <person name="Gharbi K."/>
            <person name="Hall N."/>
            <person name="Watson M."/>
            <person name="Adriaenssens E.M."/>
            <person name="Foster-Nyarko E."/>
            <person name="Jarju S."/>
            <person name="Secka A."/>
            <person name="Antonio M."/>
            <person name="Oren A."/>
            <person name="Chaudhuri R.R."/>
            <person name="La Ragione R."/>
            <person name="Hildebrand F."/>
            <person name="Pallen M.J."/>
        </authorList>
    </citation>
    <scope>NUCLEOTIDE SEQUENCE</scope>
    <source>
        <strain evidence="9">23274</strain>
    </source>
</reference>
<organism evidence="9 10">
    <name type="scientific">Candidatus Odoribacter faecigallinarum</name>
    <dbReference type="NCBI Taxonomy" id="2838706"/>
    <lineage>
        <taxon>Bacteria</taxon>
        <taxon>Pseudomonadati</taxon>
        <taxon>Bacteroidota</taxon>
        <taxon>Bacteroidia</taxon>
        <taxon>Bacteroidales</taxon>
        <taxon>Odoribacteraceae</taxon>
        <taxon>Odoribacter</taxon>
    </lineage>
</organism>
<evidence type="ECO:0000256" key="5">
    <source>
        <dbReference type="ARBA" id="ARBA00022679"/>
    </source>
</evidence>
<dbReference type="InterPro" id="IPR035996">
    <property type="entry name" value="4pyrrol_Methylase_sf"/>
</dbReference>
<dbReference type="PROSITE" id="PS00839">
    <property type="entry name" value="SUMT_1"/>
    <property type="match status" value="1"/>
</dbReference>
<dbReference type="GO" id="GO:0032259">
    <property type="term" value="P:methylation"/>
    <property type="evidence" value="ECO:0007669"/>
    <property type="project" value="UniProtKB-KW"/>
</dbReference>
<dbReference type="Proteomes" id="UP000824202">
    <property type="component" value="Unassembled WGS sequence"/>
</dbReference>
<evidence type="ECO:0000313" key="9">
    <source>
        <dbReference type="EMBL" id="HIX03449.1"/>
    </source>
</evidence>
<evidence type="ECO:0000256" key="4">
    <source>
        <dbReference type="ARBA" id="ARBA00022603"/>
    </source>
</evidence>
<feature type="domain" description="Tetrapyrrole methylase" evidence="8">
    <location>
        <begin position="4"/>
        <end position="217"/>
    </location>
</feature>
<dbReference type="InterPro" id="IPR003043">
    <property type="entry name" value="Uropor_MeTrfase_CS"/>
</dbReference>
<dbReference type="PANTHER" id="PTHR43467">
    <property type="entry name" value="COBALT-PRECORRIN-2 C(20)-METHYLTRANSFERASE"/>
    <property type="match status" value="1"/>
</dbReference>
<name>A0A9D1V0G5_9BACT</name>
<dbReference type="Gene3D" id="3.40.1010.10">
    <property type="entry name" value="Cobalt-precorrin-4 Transmethylase, Domain 1"/>
    <property type="match status" value="1"/>
</dbReference>
<evidence type="ECO:0000313" key="10">
    <source>
        <dbReference type="Proteomes" id="UP000824202"/>
    </source>
</evidence>
<comment type="similarity">
    <text evidence="2 7">Belongs to the precorrin methyltransferase family.</text>
</comment>
<evidence type="ECO:0000256" key="6">
    <source>
        <dbReference type="ARBA" id="ARBA00022691"/>
    </source>
</evidence>
<dbReference type="InterPro" id="IPR000878">
    <property type="entry name" value="4pyrrol_Mease"/>
</dbReference>
<keyword evidence="3" id="KW-0169">Cobalamin biosynthesis</keyword>
<evidence type="ECO:0000256" key="2">
    <source>
        <dbReference type="ARBA" id="ARBA00005879"/>
    </source>
</evidence>
<gene>
    <name evidence="9" type="ORF">H9863_04940</name>
</gene>
<evidence type="ECO:0000256" key="1">
    <source>
        <dbReference type="ARBA" id="ARBA00004953"/>
    </source>
</evidence>
<evidence type="ECO:0000256" key="7">
    <source>
        <dbReference type="PIRNR" id="PIRNR036427"/>
    </source>
</evidence>
<comment type="caution">
    <text evidence="9">The sequence shown here is derived from an EMBL/GenBank/DDBJ whole genome shotgun (WGS) entry which is preliminary data.</text>
</comment>
<dbReference type="GO" id="GO:0030788">
    <property type="term" value="F:precorrin-2 C20-methyltransferase activity"/>
    <property type="evidence" value="ECO:0007669"/>
    <property type="project" value="InterPro"/>
</dbReference>
<keyword evidence="5" id="KW-0808">Transferase</keyword>
<dbReference type="AlphaFoldDB" id="A0A9D1V0G5"/>
<keyword evidence="6" id="KW-0949">S-adenosyl-L-methionine</keyword>
<accession>A0A9D1V0G5</accession>
<protein>
    <submittedName>
        <fullName evidence="9">Precorrin-2 C(20)-methyltransferase</fullName>
    </submittedName>
</protein>
<comment type="pathway">
    <text evidence="1">Cofactor biosynthesis; adenosylcobalamin biosynthesis.</text>
</comment>
<dbReference type="SUPFAM" id="SSF53790">
    <property type="entry name" value="Tetrapyrrole methylase"/>
    <property type="match status" value="1"/>
</dbReference>
<keyword evidence="4" id="KW-0489">Methyltransferase</keyword>